<dbReference type="CDD" id="cd00093">
    <property type="entry name" value="HTH_XRE"/>
    <property type="match status" value="1"/>
</dbReference>
<sequence>MSGARPEFVLLATELRVLRERAALSITELAGKSAYSRSSWHRYLGGTALPPWLAVRALCQLADEPTPRIRALWELAEAAASGRAAVREAPATAAREAPVTAAREAPVTAAKTGPTRPADKAVVPVEQAAAPETRPAPRRHEQRWWSVRALAFTCVLALCMALALAAGWQRVRTPEAASPDAATPRASGFHVGCVAGACTGRDPSVTLCGAQPQTLLHRLTPSGAGLEVRYNPLCRAVWARVWNTRLGDTLTLSEAGQPAQSIAVHSTRQLNAFVHTPLLGLRPGTTPLTACLSETPHTPATCYRLTAH</sequence>
<dbReference type="EMBL" id="CP163431">
    <property type="protein sequence ID" value="XDQ01452.1"/>
    <property type="molecule type" value="Genomic_DNA"/>
</dbReference>
<dbReference type="AlphaFoldDB" id="A0AB39M8A7"/>
<evidence type="ECO:0000256" key="2">
    <source>
        <dbReference type="SAM" id="Phobius"/>
    </source>
</evidence>
<keyword evidence="2" id="KW-0812">Transmembrane</keyword>
<keyword evidence="2" id="KW-0472">Membrane</keyword>
<dbReference type="InterPro" id="IPR010982">
    <property type="entry name" value="Lambda_DNA-bd_dom_sf"/>
</dbReference>
<dbReference type="RefSeq" id="WP_369187834.1">
    <property type="nucleotide sequence ID" value="NZ_CP163431.1"/>
</dbReference>
<reference evidence="3" key="1">
    <citation type="submission" date="2024-07" db="EMBL/GenBank/DDBJ databases">
        <authorList>
            <person name="Yu S.T."/>
        </authorList>
    </citation>
    <scope>NUCLEOTIDE SEQUENCE</scope>
    <source>
        <strain evidence="3">R08</strain>
    </source>
</reference>
<dbReference type="Pfam" id="PF13560">
    <property type="entry name" value="HTH_31"/>
    <property type="match status" value="1"/>
</dbReference>
<protein>
    <submittedName>
        <fullName evidence="3">DUF2690 domain-containing protein</fullName>
    </submittedName>
</protein>
<evidence type="ECO:0000256" key="1">
    <source>
        <dbReference type="SAM" id="MobiDB-lite"/>
    </source>
</evidence>
<feature type="compositionally biased region" description="Low complexity" evidence="1">
    <location>
        <begin position="95"/>
        <end position="110"/>
    </location>
</feature>
<dbReference type="SUPFAM" id="SSF47413">
    <property type="entry name" value="lambda repressor-like DNA-binding domains"/>
    <property type="match status" value="1"/>
</dbReference>
<feature type="region of interest" description="Disordered" evidence="1">
    <location>
        <begin position="95"/>
        <end position="119"/>
    </location>
</feature>
<dbReference type="InterPro" id="IPR021224">
    <property type="entry name" value="DUF2690"/>
</dbReference>
<dbReference type="InterPro" id="IPR001387">
    <property type="entry name" value="Cro/C1-type_HTH"/>
</dbReference>
<evidence type="ECO:0000313" key="3">
    <source>
        <dbReference type="EMBL" id="XDQ01452.1"/>
    </source>
</evidence>
<dbReference type="GO" id="GO:0003677">
    <property type="term" value="F:DNA binding"/>
    <property type="evidence" value="ECO:0007669"/>
    <property type="project" value="InterPro"/>
</dbReference>
<dbReference type="Pfam" id="PF10901">
    <property type="entry name" value="DUF2690"/>
    <property type="match status" value="1"/>
</dbReference>
<organism evidence="3">
    <name type="scientific">Streptomyces sp. R08</name>
    <dbReference type="NCBI Taxonomy" id="3238624"/>
    <lineage>
        <taxon>Bacteria</taxon>
        <taxon>Bacillati</taxon>
        <taxon>Actinomycetota</taxon>
        <taxon>Actinomycetes</taxon>
        <taxon>Kitasatosporales</taxon>
        <taxon>Streptomycetaceae</taxon>
        <taxon>Streptomyces</taxon>
    </lineage>
</organism>
<name>A0AB39M8A7_9ACTN</name>
<proteinExistence type="predicted"/>
<accession>A0AB39M8A7</accession>
<gene>
    <name evidence="3" type="ORF">AB5J58_15145</name>
</gene>
<keyword evidence="2" id="KW-1133">Transmembrane helix</keyword>
<feature type="transmembrane region" description="Helical" evidence="2">
    <location>
        <begin position="147"/>
        <end position="168"/>
    </location>
</feature>